<sequence length="289" mass="31422">MDTARRVFSGARTGQTIVANVYRPHVRPHADGARRVTLLLTHANGFHKELWEPTLQRLFAHRSGRWTIEEAIALDGYNHGDSAVANRASIAGETYTPWFLAARDILAVLSQLGGGRGKRAVVGIGHSWGASSLLLAELLSPLSFAGIIATDPVLHTKPTGHAEVAAITLKRRTEWASESAAREYFAGHPFFGAWDPRIRDLYVAHGLEASGPGAATRILKCRPENEAAVYRGALYASPFAANNLWRIQCPTAFLTGETSHLAPPQHIADIIGDITDCTHMPEAEFYSVS</sequence>
<name>A0ACC1JZF1_9FUNG</name>
<protein>
    <submittedName>
        <fullName evidence="1">Uncharacterized protein</fullName>
    </submittedName>
</protein>
<keyword evidence="2" id="KW-1185">Reference proteome</keyword>
<gene>
    <name evidence="1" type="ORF">IWQ57_002752</name>
</gene>
<proteinExistence type="predicted"/>
<dbReference type="Proteomes" id="UP001140234">
    <property type="component" value="Unassembled WGS sequence"/>
</dbReference>
<comment type="caution">
    <text evidence="1">The sequence shown here is derived from an EMBL/GenBank/DDBJ whole genome shotgun (WGS) entry which is preliminary data.</text>
</comment>
<dbReference type="EMBL" id="JANBUJ010000769">
    <property type="protein sequence ID" value="KAJ2770240.1"/>
    <property type="molecule type" value="Genomic_DNA"/>
</dbReference>
<evidence type="ECO:0000313" key="1">
    <source>
        <dbReference type="EMBL" id="KAJ2770240.1"/>
    </source>
</evidence>
<organism evidence="1 2">
    <name type="scientific">Coemansia nantahalensis</name>
    <dbReference type="NCBI Taxonomy" id="2789366"/>
    <lineage>
        <taxon>Eukaryota</taxon>
        <taxon>Fungi</taxon>
        <taxon>Fungi incertae sedis</taxon>
        <taxon>Zoopagomycota</taxon>
        <taxon>Kickxellomycotina</taxon>
        <taxon>Kickxellomycetes</taxon>
        <taxon>Kickxellales</taxon>
        <taxon>Kickxellaceae</taxon>
        <taxon>Coemansia</taxon>
    </lineage>
</organism>
<reference evidence="1" key="1">
    <citation type="submission" date="2022-07" db="EMBL/GenBank/DDBJ databases">
        <title>Phylogenomic reconstructions and comparative analyses of Kickxellomycotina fungi.</title>
        <authorList>
            <person name="Reynolds N.K."/>
            <person name="Stajich J.E."/>
            <person name="Barry K."/>
            <person name="Grigoriev I.V."/>
            <person name="Crous P."/>
            <person name="Smith M.E."/>
        </authorList>
    </citation>
    <scope>NUCLEOTIDE SEQUENCE</scope>
    <source>
        <strain evidence="1">CBS 109366</strain>
    </source>
</reference>
<accession>A0ACC1JZF1</accession>
<evidence type="ECO:0000313" key="2">
    <source>
        <dbReference type="Proteomes" id="UP001140234"/>
    </source>
</evidence>